<evidence type="ECO:0000313" key="14">
    <source>
        <dbReference type="EMBL" id="CAG4884700.1"/>
    </source>
</evidence>
<keyword evidence="5" id="KW-0328">Glycosyltransferase</keyword>
<organism evidence="14 15">
    <name type="scientific">Georgfuchsia toluolica</name>
    <dbReference type="NCBI Taxonomy" id="424218"/>
    <lineage>
        <taxon>Bacteria</taxon>
        <taxon>Pseudomonadati</taxon>
        <taxon>Pseudomonadota</taxon>
        <taxon>Betaproteobacteria</taxon>
        <taxon>Nitrosomonadales</taxon>
        <taxon>Sterolibacteriaceae</taxon>
        <taxon>Georgfuchsia</taxon>
    </lineage>
</organism>
<dbReference type="Gene3D" id="3.40.50.2000">
    <property type="entry name" value="Glycogen Phosphorylase B"/>
    <property type="match status" value="2"/>
</dbReference>
<sequence>MHALLVKTSSLGDVVHNLPVVTDIQRHYPGAVIDWVVEEAFADIPRLHPGVHRVIPVALRRWRKRLFTAATWREMAAFRRGLRHDAYDVVLDTQGLIKSALIARQAQLAAHGRRLGFDAATAREPLAARFYDAGFMIAKNAHAIGRNRRLAAAAFDYTLNTPLDYGIAAPPLATSWLPARPYAVLLTGTSRADKLWPESYWVALAKALNVSVILPAGSAAERERAQRLAAQMPGARAVPPLGIAELAGLMAGAQIVIGLDTGLTHLAAALNKPTLAIFSGSAPELTGAHAGDMLANAAINLGRNGAPPTVAEVIATARGLLR</sequence>
<evidence type="ECO:0000256" key="10">
    <source>
        <dbReference type="ARBA" id="ARBA00044041"/>
    </source>
</evidence>
<comment type="similarity">
    <text evidence="9">Belongs to the glycosyltransferase 9 family.</text>
</comment>
<name>A0A916J7P0_9PROT</name>
<keyword evidence="6 14" id="KW-0808">Transferase</keyword>
<dbReference type="CDD" id="cd03789">
    <property type="entry name" value="GT9_LPS_heptosyltransferase"/>
    <property type="match status" value="1"/>
</dbReference>
<evidence type="ECO:0000256" key="11">
    <source>
        <dbReference type="ARBA" id="ARBA00044190"/>
    </source>
</evidence>
<dbReference type="InterPro" id="IPR011908">
    <property type="entry name" value="LipoPS_heptosylTferase-I"/>
</dbReference>
<evidence type="ECO:0000256" key="2">
    <source>
        <dbReference type="ARBA" id="ARBA00004713"/>
    </source>
</evidence>
<keyword evidence="8" id="KW-0472">Membrane</keyword>
<comment type="caution">
    <text evidence="14">The sequence shown here is derived from an EMBL/GenBank/DDBJ whole genome shotgun (WGS) entry which is preliminary data.</text>
</comment>
<dbReference type="Proteomes" id="UP000742786">
    <property type="component" value="Unassembled WGS sequence"/>
</dbReference>
<evidence type="ECO:0000256" key="7">
    <source>
        <dbReference type="ARBA" id="ARBA00022985"/>
    </source>
</evidence>
<protein>
    <recommendedName>
        <fullName evidence="11">Lipopolysaccharide heptosyltransferase 1</fullName>
        <ecNumber evidence="10">2.4.99.23</ecNumber>
    </recommendedName>
    <alternativeName>
        <fullName evidence="12">ADP-heptose:lipopolysaccharide heptosyltransferase I</fullName>
    </alternativeName>
</protein>
<comment type="pathway">
    <text evidence="2">Bacterial outer membrane biogenesis; LPS core biosynthesis.</text>
</comment>
<dbReference type="EMBL" id="CAJQUM010000001">
    <property type="protein sequence ID" value="CAG4884700.1"/>
    <property type="molecule type" value="Genomic_DNA"/>
</dbReference>
<evidence type="ECO:0000313" key="15">
    <source>
        <dbReference type="Proteomes" id="UP000742786"/>
    </source>
</evidence>
<evidence type="ECO:0000256" key="8">
    <source>
        <dbReference type="ARBA" id="ARBA00023136"/>
    </source>
</evidence>
<keyword evidence="7" id="KW-0448">Lipopolysaccharide biosynthesis</keyword>
<dbReference type="EC" id="2.4.99.23" evidence="10"/>
<dbReference type="RefSeq" id="WP_220636522.1">
    <property type="nucleotide sequence ID" value="NZ_CAJQUM010000001.1"/>
</dbReference>
<gene>
    <name evidence="14" type="primary">rfaC</name>
    <name evidence="14" type="ORF">GTOL_12583</name>
</gene>
<proteinExistence type="inferred from homology"/>
<dbReference type="PANTHER" id="PTHR30160:SF19">
    <property type="entry name" value="LIPOPOLYSACCHARIDE HEPTOSYLTRANSFERASE 1"/>
    <property type="match status" value="1"/>
</dbReference>
<evidence type="ECO:0000256" key="3">
    <source>
        <dbReference type="ARBA" id="ARBA00022475"/>
    </source>
</evidence>
<evidence type="ECO:0000256" key="12">
    <source>
        <dbReference type="ARBA" id="ARBA00044330"/>
    </source>
</evidence>
<dbReference type="AlphaFoldDB" id="A0A916J7P0"/>
<comment type="catalytic activity">
    <reaction evidence="13">
        <text>an alpha-Kdo-(2-&gt;4)-alpha-Kdo-(2-&gt;6)-lipid A + ADP-L-glycero-beta-D-manno-heptose = an L-alpha-D-Hep-(1-&gt;5)-[alpha-Kdo-(2-&gt;4)]-alpha-Kdo-(2-&gt;6)-lipid A + ADP + H(+)</text>
        <dbReference type="Rhea" id="RHEA:74067"/>
        <dbReference type="ChEBI" id="CHEBI:15378"/>
        <dbReference type="ChEBI" id="CHEBI:61506"/>
        <dbReference type="ChEBI" id="CHEBI:176431"/>
        <dbReference type="ChEBI" id="CHEBI:193068"/>
        <dbReference type="ChEBI" id="CHEBI:456216"/>
        <dbReference type="EC" id="2.4.99.23"/>
    </reaction>
</comment>
<dbReference type="GO" id="GO:0008713">
    <property type="term" value="F:ADP-heptose-lipopolysaccharide heptosyltransferase activity"/>
    <property type="evidence" value="ECO:0007669"/>
    <property type="project" value="TreeGrafter"/>
</dbReference>
<keyword evidence="4" id="KW-0997">Cell inner membrane</keyword>
<evidence type="ECO:0000256" key="5">
    <source>
        <dbReference type="ARBA" id="ARBA00022676"/>
    </source>
</evidence>
<dbReference type="GO" id="GO:0009244">
    <property type="term" value="P:lipopolysaccharide core region biosynthetic process"/>
    <property type="evidence" value="ECO:0007669"/>
    <property type="project" value="InterPro"/>
</dbReference>
<dbReference type="PANTHER" id="PTHR30160">
    <property type="entry name" value="TETRAACYLDISACCHARIDE 4'-KINASE-RELATED"/>
    <property type="match status" value="1"/>
</dbReference>
<evidence type="ECO:0000256" key="6">
    <source>
        <dbReference type="ARBA" id="ARBA00022679"/>
    </source>
</evidence>
<comment type="subcellular location">
    <subcellularLocation>
        <location evidence="1">Cell inner membrane</location>
        <topology evidence="1">Peripheral membrane protein</topology>
        <orientation evidence="1">Cytoplasmic side</orientation>
    </subcellularLocation>
</comment>
<keyword evidence="3" id="KW-1003">Cell membrane</keyword>
<evidence type="ECO:0000256" key="9">
    <source>
        <dbReference type="ARBA" id="ARBA00043995"/>
    </source>
</evidence>
<reference evidence="14" key="1">
    <citation type="submission" date="2021-04" db="EMBL/GenBank/DDBJ databases">
        <authorList>
            <person name="Hornung B."/>
        </authorList>
    </citation>
    <scope>NUCLEOTIDE SEQUENCE</scope>
    <source>
        <strain evidence="14">G5G6</strain>
    </source>
</reference>
<accession>A0A916J7P0</accession>
<dbReference type="Pfam" id="PF01075">
    <property type="entry name" value="Glyco_transf_9"/>
    <property type="match status" value="1"/>
</dbReference>
<dbReference type="GO" id="GO:0005886">
    <property type="term" value="C:plasma membrane"/>
    <property type="evidence" value="ECO:0007669"/>
    <property type="project" value="UniProtKB-SubCell"/>
</dbReference>
<evidence type="ECO:0000256" key="4">
    <source>
        <dbReference type="ARBA" id="ARBA00022519"/>
    </source>
</evidence>
<dbReference type="GO" id="GO:0005829">
    <property type="term" value="C:cytosol"/>
    <property type="evidence" value="ECO:0007669"/>
    <property type="project" value="TreeGrafter"/>
</dbReference>
<dbReference type="SUPFAM" id="SSF53756">
    <property type="entry name" value="UDP-Glycosyltransferase/glycogen phosphorylase"/>
    <property type="match status" value="1"/>
</dbReference>
<dbReference type="InterPro" id="IPR002201">
    <property type="entry name" value="Glyco_trans_9"/>
</dbReference>
<keyword evidence="15" id="KW-1185">Reference proteome</keyword>
<dbReference type="NCBIfam" id="TIGR02193">
    <property type="entry name" value="heptsyl_trn_I"/>
    <property type="match status" value="1"/>
</dbReference>
<dbReference type="InterPro" id="IPR051199">
    <property type="entry name" value="LPS_LOS_Heptosyltrfase"/>
</dbReference>
<evidence type="ECO:0000256" key="13">
    <source>
        <dbReference type="ARBA" id="ARBA00049201"/>
    </source>
</evidence>
<evidence type="ECO:0000256" key="1">
    <source>
        <dbReference type="ARBA" id="ARBA00004515"/>
    </source>
</evidence>